<reference evidence="7" key="1">
    <citation type="journal article" date="2014" name="Int. J. Syst. Evol. Microbiol.">
        <title>Complete genome sequence of Corynebacterium casei LMG S-19264T (=DSM 44701T), isolated from a smear-ripened cheese.</title>
        <authorList>
            <consortium name="US DOE Joint Genome Institute (JGI-PGF)"/>
            <person name="Walter F."/>
            <person name="Albersmeier A."/>
            <person name="Kalinowski J."/>
            <person name="Ruckert C."/>
        </authorList>
    </citation>
    <scope>NUCLEOTIDE SEQUENCE</scope>
    <source>
        <strain evidence="7">CGMCC 1.15371</strain>
    </source>
</reference>
<dbReference type="GO" id="GO:0016020">
    <property type="term" value="C:membrane"/>
    <property type="evidence" value="ECO:0007669"/>
    <property type="project" value="UniProtKB-SubCell"/>
</dbReference>
<dbReference type="AlphaFoldDB" id="A0A8J2YJR0"/>
<sequence>MLSLSLAMVGLILIGFLSLYKRWLTLAGALGMIIMGIAIVYAFHIAGLIAIFLFFISSNLLTSVIRRNQRTTKPSPEQRNLVQVLANGGWPLLAALGQILLPSPFWLGFYIVSITEATADTWASEVGSTLGKAPFHLRLWRRVPKGLSGAMTGIGSLAGMLGSLIIALDSLTLIPHDSFKNTLITICTIALLGWIGQFVDTLLGAYGQARYHCTVCDCFTDKSHHCDKPAHHVGGLRWMTNNAVNGLSSLFAGALGGSIFLFWIN</sequence>
<evidence type="ECO:0000256" key="3">
    <source>
        <dbReference type="ARBA" id="ARBA00022692"/>
    </source>
</evidence>
<proteinExistence type="inferred from homology"/>
<feature type="transmembrane region" description="Helical" evidence="6">
    <location>
        <begin position="81"/>
        <end position="101"/>
    </location>
</feature>
<keyword evidence="4 6" id="KW-1133">Transmembrane helix</keyword>
<feature type="transmembrane region" description="Helical" evidence="6">
    <location>
        <begin position="179"/>
        <end position="199"/>
    </location>
</feature>
<comment type="caution">
    <text evidence="7">The sequence shown here is derived from an EMBL/GenBank/DDBJ whole genome shotgun (WGS) entry which is preliminary data.</text>
</comment>
<reference evidence="7" key="2">
    <citation type="submission" date="2020-09" db="EMBL/GenBank/DDBJ databases">
        <authorList>
            <person name="Sun Q."/>
            <person name="Zhou Y."/>
        </authorList>
    </citation>
    <scope>NUCLEOTIDE SEQUENCE</scope>
    <source>
        <strain evidence="7">CGMCC 1.15371</strain>
    </source>
</reference>
<evidence type="ECO:0000313" key="8">
    <source>
        <dbReference type="Proteomes" id="UP000628775"/>
    </source>
</evidence>
<dbReference type="PANTHER" id="PTHR13353:SF5">
    <property type="entry name" value="TRANSMEMBRANE PROTEIN 19"/>
    <property type="match status" value="1"/>
</dbReference>
<comment type="subcellular location">
    <subcellularLocation>
        <location evidence="1">Membrane</location>
        <topology evidence="1">Multi-pass membrane protein</topology>
    </subcellularLocation>
</comment>
<feature type="transmembrane region" description="Helical" evidence="6">
    <location>
        <begin position="147"/>
        <end position="167"/>
    </location>
</feature>
<evidence type="ECO:0000256" key="4">
    <source>
        <dbReference type="ARBA" id="ARBA00022989"/>
    </source>
</evidence>
<organism evidence="7 8">
    <name type="scientific">Pullulanibacillus camelliae</name>
    <dbReference type="NCBI Taxonomy" id="1707096"/>
    <lineage>
        <taxon>Bacteria</taxon>
        <taxon>Bacillati</taxon>
        <taxon>Bacillota</taxon>
        <taxon>Bacilli</taxon>
        <taxon>Bacillales</taxon>
        <taxon>Sporolactobacillaceae</taxon>
        <taxon>Pullulanibacillus</taxon>
    </lineage>
</organism>
<evidence type="ECO:0008006" key="9">
    <source>
        <dbReference type="Google" id="ProtNLM"/>
    </source>
</evidence>
<evidence type="ECO:0000256" key="6">
    <source>
        <dbReference type="SAM" id="Phobius"/>
    </source>
</evidence>
<dbReference type="RefSeq" id="WP_188695076.1">
    <property type="nucleotide sequence ID" value="NZ_BMIR01000013.1"/>
</dbReference>
<dbReference type="PANTHER" id="PTHR13353">
    <property type="entry name" value="TRANSMEMBRANE PROTEIN 19"/>
    <property type="match status" value="1"/>
</dbReference>
<dbReference type="Proteomes" id="UP000628775">
    <property type="component" value="Unassembled WGS sequence"/>
</dbReference>
<accession>A0A8J2YJR0</accession>
<evidence type="ECO:0000256" key="5">
    <source>
        <dbReference type="ARBA" id="ARBA00023136"/>
    </source>
</evidence>
<dbReference type="Pfam" id="PF01940">
    <property type="entry name" value="DUF92"/>
    <property type="match status" value="1"/>
</dbReference>
<keyword evidence="3 6" id="KW-0812">Transmembrane</keyword>
<keyword evidence="5 6" id="KW-0472">Membrane</keyword>
<comment type="similarity">
    <text evidence="2">Belongs to the TMEM19 family.</text>
</comment>
<keyword evidence="8" id="KW-1185">Reference proteome</keyword>
<protein>
    <recommendedName>
        <fullName evidence="9">DUF92 domain-containing protein</fullName>
    </recommendedName>
</protein>
<name>A0A8J2YJR0_9BACL</name>
<dbReference type="InterPro" id="IPR002794">
    <property type="entry name" value="DUF92_TMEM19"/>
</dbReference>
<evidence type="ECO:0000256" key="1">
    <source>
        <dbReference type="ARBA" id="ARBA00004141"/>
    </source>
</evidence>
<dbReference type="EMBL" id="BMIR01000013">
    <property type="protein sequence ID" value="GGE46834.1"/>
    <property type="molecule type" value="Genomic_DNA"/>
</dbReference>
<feature type="transmembrane region" description="Helical" evidence="6">
    <location>
        <begin position="33"/>
        <end position="61"/>
    </location>
</feature>
<evidence type="ECO:0000256" key="2">
    <source>
        <dbReference type="ARBA" id="ARBA00009012"/>
    </source>
</evidence>
<evidence type="ECO:0000313" key="7">
    <source>
        <dbReference type="EMBL" id="GGE46834.1"/>
    </source>
</evidence>
<gene>
    <name evidence="7" type="ORF">GCM10011391_27110</name>
</gene>
<feature type="transmembrane region" description="Helical" evidence="6">
    <location>
        <begin position="243"/>
        <end position="264"/>
    </location>
</feature>